<dbReference type="RefSeq" id="XP_052755611.1">
    <property type="nucleotide sequence ID" value="XM_052899651.1"/>
</dbReference>
<evidence type="ECO:0000313" key="2">
    <source>
        <dbReference type="Proteomes" id="UP001652740"/>
    </source>
</evidence>
<proteinExistence type="predicted"/>
<evidence type="ECO:0000256" key="1">
    <source>
        <dbReference type="SAM" id="SignalP"/>
    </source>
</evidence>
<dbReference type="Proteomes" id="UP001652740">
    <property type="component" value="Unplaced"/>
</dbReference>
<gene>
    <name evidence="3" type="primary">LOC113510024</name>
</gene>
<dbReference type="InterPro" id="IPR010562">
    <property type="entry name" value="Haemolymph_juvenile_hormone-bd"/>
</dbReference>
<dbReference type="SMART" id="SM00700">
    <property type="entry name" value="JHBP"/>
    <property type="match status" value="1"/>
</dbReference>
<accession>A0ABM3MW80</accession>
<keyword evidence="1" id="KW-0732">Signal</keyword>
<feature type="chain" id="PRO_5046607561" evidence="1">
    <location>
        <begin position="20"/>
        <end position="238"/>
    </location>
</feature>
<dbReference type="PANTHER" id="PTHR11008:SF32">
    <property type="entry name" value="CIRCADIAN CLOCK-CONTROLLED PROTEIN DAYWAKE-RELATED"/>
    <property type="match status" value="1"/>
</dbReference>
<dbReference type="Pfam" id="PF06585">
    <property type="entry name" value="JHBP"/>
    <property type="match status" value="1"/>
</dbReference>
<dbReference type="GeneID" id="113510024"/>
<feature type="signal peptide" evidence="1">
    <location>
        <begin position="1"/>
        <end position="19"/>
    </location>
</feature>
<protein>
    <submittedName>
        <fullName evidence="3">Protein takeout-like</fullName>
    </submittedName>
</protein>
<dbReference type="InterPro" id="IPR038606">
    <property type="entry name" value="To_sf"/>
</dbReference>
<organism evidence="2 3">
    <name type="scientific">Galleria mellonella</name>
    <name type="common">Greater wax moth</name>
    <dbReference type="NCBI Taxonomy" id="7137"/>
    <lineage>
        <taxon>Eukaryota</taxon>
        <taxon>Metazoa</taxon>
        <taxon>Ecdysozoa</taxon>
        <taxon>Arthropoda</taxon>
        <taxon>Hexapoda</taxon>
        <taxon>Insecta</taxon>
        <taxon>Pterygota</taxon>
        <taxon>Neoptera</taxon>
        <taxon>Endopterygota</taxon>
        <taxon>Lepidoptera</taxon>
        <taxon>Glossata</taxon>
        <taxon>Ditrysia</taxon>
        <taxon>Pyraloidea</taxon>
        <taxon>Pyralidae</taxon>
        <taxon>Galleriinae</taxon>
        <taxon>Galleria</taxon>
    </lineage>
</organism>
<dbReference type="Gene3D" id="3.15.10.30">
    <property type="entry name" value="Haemolymph juvenile hormone binding protein"/>
    <property type="match status" value="1"/>
</dbReference>
<dbReference type="PANTHER" id="PTHR11008">
    <property type="entry name" value="PROTEIN TAKEOUT-LIKE PROTEIN"/>
    <property type="match status" value="1"/>
</dbReference>
<sequence length="238" mass="27134">MKTLFFLFTCFSVYICAYGGNTAPFITPCRQSDSSCLKTTAQKAVPVLAAGYADLQMISMDPMHISRIKSNQAGLQMDFKNSVVKGLRKCIVLDLTRKDNKIKIKTKCSAVLIGDYKLNGKLLIMPIEGSGKYKIKITDIIVDFSFEMGERRSAGDVYWVFQNWRYNQQVDGNVRFHFQNLFNGNKELSDSIHEFANSNWKDIFNELSQPIMDAVMKKIVAEIRKLFDKVPLKELVLD</sequence>
<reference evidence="3" key="1">
    <citation type="submission" date="2025-08" db="UniProtKB">
        <authorList>
            <consortium name="RefSeq"/>
        </authorList>
    </citation>
    <scope>IDENTIFICATION</scope>
    <source>
        <tissue evidence="3">Whole larvae</tissue>
    </source>
</reference>
<evidence type="ECO:0000313" key="3">
    <source>
        <dbReference type="RefSeq" id="XP_052755611.1"/>
    </source>
</evidence>
<name>A0ABM3MW80_GALME</name>
<keyword evidence="2" id="KW-1185">Reference proteome</keyword>